<evidence type="ECO:0000313" key="2">
    <source>
        <dbReference type="EMBL" id="KAK7080413.1"/>
    </source>
</evidence>
<keyword evidence="3" id="KW-1185">Reference proteome</keyword>
<reference evidence="2 3" key="1">
    <citation type="submission" date="2023-11" db="EMBL/GenBank/DDBJ databases">
        <title>Halocaridina rubra genome assembly.</title>
        <authorList>
            <person name="Smith C."/>
        </authorList>
    </citation>
    <scope>NUCLEOTIDE SEQUENCE [LARGE SCALE GENOMIC DNA]</scope>
    <source>
        <strain evidence="2">EP-1</strain>
        <tissue evidence="2">Whole</tissue>
    </source>
</reference>
<name>A0AAN8XHH8_HALRR</name>
<dbReference type="Proteomes" id="UP001381693">
    <property type="component" value="Unassembled WGS sequence"/>
</dbReference>
<keyword evidence="1" id="KW-1133">Transmembrane helix</keyword>
<sequence length="133" mass="15635">MMWSKVLKIPEEWPKKLNNLLQSTLFCASEILVLIDVKMCNYFDIYLFLRYLLGYFLIYCIASLGFGWLVCTFIYLVLIQEKKNKVNAQLALAYIKSDVLKAIYYTSPKERPSWVSVFFFFPFFLGTDSLMTS</sequence>
<evidence type="ECO:0000256" key="1">
    <source>
        <dbReference type="SAM" id="Phobius"/>
    </source>
</evidence>
<feature type="transmembrane region" description="Helical" evidence="1">
    <location>
        <begin position="113"/>
        <end position="131"/>
    </location>
</feature>
<comment type="caution">
    <text evidence="2">The sequence shown here is derived from an EMBL/GenBank/DDBJ whole genome shotgun (WGS) entry which is preliminary data.</text>
</comment>
<keyword evidence="1" id="KW-0812">Transmembrane</keyword>
<dbReference type="AlphaFoldDB" id="A0AAN8XHH8"/>
<dbReference type="EMBL" id="JAXCGZ010005944">
    <property type="protein sequence ID" value="KAK7080413.1"/>
    <property type="molecule type" value="Genomic_DNA"/>
</dbReference>
<gene>
    <name evidence="2" type="ORF">SK128_000751</name>
</gene>
<organism evidence="2 3">
    <name type="scientific">Halocaridina rubra</name>
    <name type="common">Hawaiian red shrimp</name>
    <dbReference type="NCBI Taxonomy" id="373956"/>
    <lineage>
        <taxon>Eukaryota</taxon>
        <taxon>Metazoa</taxon>
        <taxon>Ecdysozoa</taxon>
        <taxon>Arthropoda</taxon>
        <taxon>Crustacea</taxon>
        <taxon>Multicrustacea</taxon>
        <taxon>Malacostraca</taxon>
        <taxon>Eumalacostraca</taxon>
        <taxon>Eucarida</taxon>
        <taxon>Decapoda</taxon>
        <taxon>Pleocyemata</taxon>
        <taxon>Caridea</taxon>
        <taxon>Atyoidea</taxon>
        <taxon>Atyidae</taxon>
        <taxon>Halocaridina</taxon>
    </lineage>
</organism>
<protein>
    <submittedName>
        <fullName evidence="2">Uncharacterized protein</fullName>
    </submittedName>
</protein>
<proteinExistence type="predicted"/>
<evidence type="ECO:0000313" key="3">
    <source>
        <dbReference type="Proteomes" id="UP001381693"/>
    </source>
</evidence>
<feature type="transmembrane region" description="Helical" evidence="1">
    <location>
        <begin position="52"/>
        <end position="78"/>
    </location>
</feature>
<accession>A0AAN8XHH8</accession>
<keyword evidence="1" id="KW-0472">Membrane</keyword>